<dbReference type="eggNOG" id="COG1028">
    <property type="taxonomic scope" value="Bacteria"/>
</dbReference>
<dbReference type="STRING" id="383372.Rcas_2879"/>
<dbReference type="PROSITE" id="PS50075">
    <property type="entry name" value="CARRIER"/>
    <property type="match status" value="5"/>
</dbReference>
<dbReference type="Pfam" id="PF00698">
    <property type="entry name" value="Acyl_transf_1"/>
    <property type="match status" value="1"/>
</dbReference>
<dbReference type="InterPro" id="IPR014031">
    <property type="entry name" value="Ketoacyl_synth_C"/>
</dbReference>
<evidence type="ECO:0000313" key="9">
    <source>
        <dbReference type="EMBL" id="ABU58941.1"/>
    </source>
</evidence>
<dbReference type="SMART" id="SM00825">
    <property type="entry name" value="PKS_KS"/>
    <property type="match status" value="1"/>
</dbReference>
<dbReference type="Gene3D" id="3.40.47.10">
    <property type="match status" value="2"/>
</dbReference>
<feature type="domain" description="Ketosynthase family 3 (KS3)" evidence="7">
    <location>
        <begin position="1065"/>
        <end position="1569"/>
    </location>
</feature>
<name>A7NN09_ROSCS</name>
<dbReference type="InterPro" id="IPR042104">
    <property type="entry name" value="PKS_dehydratase_sf"/>
</dbReference>
<dbReference type="Pfam" id="PF14765">
    <property type="entry name" value="PS-DH"/>
    <property type="match status" value="1"/>
</dbReference>
<dbReference type="InterPro" id="IPR016036">
    <property type="entry name" value="Malonyl_transacylase_ACP-bd"/>
</dbReference>
<feature type="domain" description="PKS/mFAS DH" evidence="8">
    <location>
        <begin position="2830"/>
        <end position="3115"/>
    </location>
</feature>
<dbReference type="InterPro" id="IPR036291">
    <property type="entry name" value="NAD(P)-bd_dom_sf"/>
</dbReference>
<evidence type="ECO:0000313" key="10">
    <source>
        <dbReference type="Proteomes" id="UP000000263"/>
    </source>
</evidence>
<dbReference type="InterPro" id="IPR016039">
    <property type="entry name" value="Thiolase-like"/>
</dbReference>
<dbReference type="RefSeq" id="WP_012121365.1">
    <property type="nucleotide sequence ID" value="NC_009767.1"/>
</dbReference>
<dbReference type="Gene3D" id="3.30.70.250">
    <property type="entry name" value="Malonyl-CoA ACP transacylase, ACP-binding"/>
    <property type="match status" value="1"/>
</dbReference>
<dbReference type="InterPro" id="IPR052568">
    <property type="entry name" value="PKS-FAS_Synthase"/>
</dbReference>
<dbReference type="InterPro" id="IPR014043">
    <property type="entry name" value="Acyl_transferase_dom"/>
</dbReference>
<dbReference type="Gene3D" id="1.10.1200.10">
    <property type="entry name" value="ACP-like"/>
    <property type="match status" value="5"/>
</dbReference>
<dbReference type="SUPFAM" id="SSF47336">
    <property type="entry name" value="ACP-like"/>
    <property type="match status" value="5"/>
</dbReference>
<dbReference type="EMBL" id="CP000804">
    <property type="protein sequence ID" value="ABU58941.1"/>
    <property type="molecule type" value="Genomic_DNA"/>
</dbReference>
<dbReference type="SUPFAM" id="SSF52151">
    <property type="entry name" value="FabD/lysophospholipase-like"/>
    <property type="match status" value="1"/>
</dbReference>
<dbReference type="InterPro" id="IPR009081">
    <property type="entry name" value="PP-bd_ACP"/>
</dbReference>
<dbReference type="PANTHER" id="PTHR43074">
    <property type="entry name" value="OMEGA-3 POLYUNSATURATED FATTY ACID SYNTHASE PFAB-RELATED"/>
    <property type="match status" value="1"/>
</dbReference>
<dbReference type="GO" id="GO:0004315">
    <property type="term" value="F:3-oxoacyl-[acyl-carrier-protein] synthase activity"/>
    <property type="evidence" value="ECO:0007669"/>
    <property type="project" value="InterPro"/>
</dbReference>
<feature type="compositionally biased region" description="Pro residues" evidence="5">
    <location>
        <begin position="1688"/>
        <end position="1707"/>
    </location>
</feature>
<dbReference type="eggNOG" id="COG0304">
    <property type="taxonomic scope" value="Bacteria"/>
</dbReference>
<organism evidence="9 10">
    <name type="scientific">Roseiflexus castenholzii (strain DSM 13941 / HLO8)</name>
    <dbReference type="NCBI Taxonomy" id="383372"/>
    <lineage>
        <taxon>Bacteria</taxon>
        <taxon>Bacillati</taxon>
        <taxon>Chloroflexota</taxon>
        <taxon>Chloroflexia</taxon>
        <taxon>Chloroflexales</taxon>
        <taxon>Roseiflexineae</taxon>
        <taxon>Roseiflexaceae</taxon>
        <taxon>Roseiflexus</taxon>
    </lineage>
</organism>
<dbReference type="Pfam" id="PF02801">
    <property type="entry name" value="Ketoacyl-synt_C"/>
    <property type="match status" value="1"/>
</dbReference>
<dbReference type="InterPro" id="IPR057326">
    <property type="entry name" value="KR_dom"/>
</dbReference>
<proteinExistence type="predicted"/>
<dbReference type="CDD" id="cd08953">
    <property type="entry name" value="KR_2_SDR_x"/>
    <property type="match status" value="1"/>
</dbReference>
<dbReference type="SMART" id="SM00822">
    <property type="entry name" value="PKS_KR"/>
    <property type="match status" value="1"/>
</dbReference>
<dbReference type="InterPro" id="IPR049551">
    <property type="entry name" value="PKS_DH_C"/>
</dbReference>
<evidence type="ECO:0000256" key="4">
    <source>
        <dbReference type="PROSITE-ProRule" id="PRU01363"/>
    </source>
</evidence>
<dbReference type="GO" id="GO:0006633">
    <property type="term" value="P:fatty acid biosynthetic process"/>
    <property type="evidence" value="ECO:0007669"/>
    <property type="project" value="InterPro"/>
</dbReference>
<keyword evidence="3" id="KW-0808">Transferase</keyword>
<dbReference type="InterPro" id="IPR013968">
    <property type="entry name" value="PKS_KR"/>
</dbReference>
<evidence type="ECO:0000259" key="6">
    <source>
        <dbReference type="PROSITE" id="PS50075"/>
    </source>
</evidence>
<dbReference type="KEGG" id="rca:Rcas_2879"/>
<accession>A7NN09</accession>
<feature type="region of interest" description="Disordered" evidence="5">
    <location>
        <begin position="1657"/>
        <end position="1707"/>
    </location>
</feature>
<dbReference type="SUPFAM" id="SSF55048">
    <property type="entry name" value="Probable ACP-binding domain of malonyl-CoA ACP transacylase"/>
    <property type="match status" value="1"/>
</dbReference>
<evidence type="ECO:0000256" key="3">
    <source>
        <dbReference type="ARBA" id="ARBA00022679"/>
    </source>
</evidence>
<dbReference type="HOGENOM" id="CLU_000022_30_2_0"/>
<dbReference type="Pfam" id="PF00550">
    <property type="entry name" value="PP-binding"/>
    <property type="match status" value="5"/>
</dbReference>
<evidence type="ECO:0000256" key="1">
    <source>
        <dbReference type="ARBA" id="ARBA00022450"/>
    </source>
</evidence>
<dbReference type="InterPro" id="IPR049900">
    <property type="entry name" value="PKS_mFAS_DH"/>
</dbReference>
<gene>
    <name evidence="9" type="ordered locus">Rcas_2879</name>
</gene>
<dbReference type="InterPro" id="IPR014030">
    <property type="entry name" value="Ketoacyl_synth_N"/>
</dbReference>
<reference evidence="9 10" key="1">
    <citation type="submission" date="2007-08" db="EMBL/GenBank/DDBJ databases">
        <title>Complete sequence of Roseiflexus castenholzii DSM 13941.</title>
        <authorList>
            <consortium name="US DOE Joint Genome Institute"/>
            <person name="Copeland A."/>
            <person name="Lucas S."/>
            <person name="Lapidus A."/>
            <person name="Barry K."/>
            <person name="Glavina del Rio T."/>
            <person name="Dalin E."/>
            <person name="Tice H."/>
            <person name="Pitluck S."/>
            <person name="Thompson L.S."/>
            <person name="Brettin T."/>
            <person name="Bruce D."/>
            <person name="Detter J.C."/>
            <person name="Han C."/>
            <person name="Tapia R."/>
            <person name="Schmutz J."/>
            <person name="Larimer F."/>
            <person name="Land M."/>
            <person name="Hauser L."/>
            <person name="Kyrpides N."/>
            <person name="Mikhailova N."/>
            <person name="Bryant D.A."/>
            <person name="Hanada S."/>
            <person name="Tsukatani Y."/>
            <person name="Richardson P."/>
        </authorList>
    </citation>
    <scope>NUCLEOTIDE SEQUENCE [LARGE SCALE GENOMIC DNA]</scope>
    <source>
        <strain evidence="10">DSM 13941 / HLO8</strain>
    </source>
</reference>
<dbReference type="SUPFAM" id="SSF51735">
    <property type="entry name" value="NAD(P)-binding Rossmann-fold domains"/>
    <property type="match status" value="2"/>
</dbReference>
<dbReference type="PROSITE" id="PS52019">
    <property type="entry name" value="PKS_MFAS_DH"/>
    <property type="match status" value="1"/>
</dbReference>
<dbReference type="eggNOG" id="COG3321">
    <property type="taxonomic scope" value="Bacteria"/>
</dbReference>
<dbReference type="SUPFAM" id="SSF53901">
    <property type="entry name" value="Thiolase-like"/>
    <property type="match status" value="2"/>
</dbReference>
<feature type="domain" description="Carrier" evidence="6">
    <location>
        <begin position="2072"/>
        <end position="2148"/>
    </location>
</feature>
<feature type="region of interest" description="N-terminal hotdog fold" evidence="4">
    <location>
        <begin position="2830"/>
        <end position="2962"/>
    </location>
</feature>
<dbReference type="Proteomes" id="UP000000263">
    <property type="component" value="Chromosome"/>
</dbReference>
<feature type="domain" description="Carrier" evidence="6">
    <location>
        <begin position="1965"/>
        <end position="2041"/>
    </location>
</feature>
<protein>
    <submittedName>
        <fullName evidence="9">Beta-ketoacyl synthase</fullName>
    </submittedName>
</protein>
<evidence type="ECO:0000256" key="5">
    <source>
        <dbReference type="SAM" id="MobiDB-lite"/>
    </source>
</evidence>
<evidence type="ECO:0000259" key="7">
    <source>
        <dbReference type="PROSITE" id="PS52004"/>
    </source>
</evidence>
<evidence type="ECO:0000256" key="2">
    <source>
        <dbReference type="ARBA" id="ARBA00022553"/>
    </source>
</evidence>
<sequence length="3115" mass="332985">MSDTTERAIAIVGVGAILPDAPNAPAFWTNILNKRYSITETPPERWSIADYYDPDPAAPDKTYSKIGGWVRGFTFDWKRFKIPPRVAAAMDEGQQWAVTIAAETLADYGYPERALDTDRTGVILGTAMGGELHYITHQRVVFPEYVHLLERTEAWRRLPREVQEALIAQWHAELDRTLPPVTEDTMPGELPNIVSGRVANVLNLRGPNFITDAACASTLAAVDAACEQLIQHQCDAVLTGGVDRNMGASTFVKFCKIGALSATGTRPFGDGADGFVMGEGSAAFLLKRLADAERDGDRIYAVIRGVGGSSDGKGKGITAPNPIGQILAVERAWKDAGLDPATATLVEAHGTSTRVGDVVEVESLSSCFGKAERGSIGLGSVKSNIGHLKAGAGAAGLLKAVMAIYHKILPPTLNCEKPNPNINFSATPFYLLTEAREWERRGNIPRRAGVSAYGFGGTNFHVVLEEYIPGMIRTEPKVYAGAAVPSAGAAGGASVALSAATSTVSASVPPPTGPRLRSEKKPLRGILAIGAPTPKELKDKIDAIFQKVEAGWTPPITPPDPNELAQQERVVIDFGDHDELLDRLKKAQKAAGFDNPAAWKALQAQGVFRGSGPKPGKIAFLFPGQGSQYVNMGRELLSEPAFAEVIKESDAVMTPILGKPLSSFIYVDASDPAALKKAEHDLMQTAITQPAMLTLDAALCRLLKEYGFEPDMVMGHSLGEYAALNAAGIMPFAEALEASAARGAEMSKVKVDDNGWMAAVMAPLDVVLRTLDEIDGYVIPANINSYNQVVIGGASKAVEKAIEVFTQKGYQAQRIPVSHAFHTRIVAPASGPLRKQLDRFHIAPPRITMVANVTGELYPTTVEEIKDILEKQIASPVQWVKGIETLYREGARCFVEVGPKKALKGFVDDVLGNKPDVVSLFTNHPKTGTIQSFNQALCGLYAAGYGLVDETADVQKDGSAQARVATAAVATTGASAPVAASAPAPTPAPIAANAPAPQPVSASAPAVPQVAAGAAVSQTVEEATMGNGIPLDTLGKLLTQALQGAQTTQRPAYNAPVYDRNLPPTGSVIISGTGLGLPGAEKPVMDEQNALRILHGEQFIDLIPERFRRQMLAHNITRVVKSEDGSGSFETLTEPDEVIRLAGRPGPFNLSEEYGVPAKLVEALDSTTQLAMAAGLDALREAGIPLVQTYRRTTTGKDLPDRWMLPEALRDETGVIFASAFPGLDRLAEEFERYYTYEHRREQLEALEALRRVTTDPATLAEIVRRIGELRDLLEREPYIFDRRFLFRILAMGHSQFAEYIGARGPNTHVNAACAATTQAIAIAEDWIRSGRCRRVLVIAADNVTSDHLLPWIGAGFLATGAAATDDRVEEAALPFDRRRHGMILGMGACALVVESEDAVRERGMRGIVEVLSTEAANSAFHGTRLDVEHIAGVMNSLMTAAERRFGIDRRTIAPHLVFVSHETYTPARGGSASAEVVALRKTFGESASQVIVSNTKGFTGHPMGVGIEDVIAVKILEHGIVPPVPNYKEVDPELGTLNLSRGGRYPVQYALHLAAGFGSQIAMTLLRRIPGSVDRIDNRARYDYWLDQVSGYDHAETEVVKRVLRIKPQGAPARRPAPSAWVPGTGPTLRAAAPGDGVAFAPAAIQYAPAPQPVPIAPSSVPSTPAPVAPAPTNGKPAPTPVASAPLPAPAPTPVASTPPPALAPTPVASAPPPALAPTPVAPVAPVPEMDGVTEKVLQIVAEKTGYPPEMLDLDLDLEADLGVDTVKQAETFVAVREAFGIPQVENLRLRDFPTLRDVVGFVYKQKPELKPSAAPVVAAPPAPAAAPADGAPSAPAIAPAVAASSAPVVDTVAAKVLDVVAEKTGYPPEMLDLDLDLEADLGVDTVKQAETFAAIREAFGIERIENLKLRDYPTLRHVINFVYEHRPDLKTMAVSAPEPVAAPASAPAPAAAAAPAAPAATADPVTERVLAVVAEKTGYPPEMLDLDLDLEADLGVDTVKQAETFAAIREAFGIERIENLKLRDYPTLRHVINFVYEHRPDLKTVAVSAPEPVAAPASAPAPAAAAAPADPVTERVLAVVAEKTGYPPEMLELDLDLEADLGVDTVKQAETFAAIREAFGIERIENLKLRDYPTLRHVINFVYDHRPDLKPSATPAASAPAPTAAAAPAAPATTADPVTERVLAVVAEKTGYPPEMLDLDLDLEADLGVDTVKQAETFAAIREAFGIERVEDLKLRDYPTLRHVINFVYDRRPDLKPSEGVTTTPVATGAAPVASAAPTPAAQPAVTLAPVENADMVPRRVVVPALRPAIDLCKPTGVALDGNTRVVVMMDRGGVGKALLNRLEKRGVGTLVIEEPPSAEELEQRLKGWLAEGPIHGVYWLPALDVEPAIEEMDLATWRELNQVRVKNLYLTLRTLYDTLVGPGTFLVSATRLGGLHGYGPEGASAPLGGAVVGCTKSYKRERQDILVKAVDFEPGRKTAEPADLLIAETLFDPGVVEVGYRDSLRYTVTFEERPTADGTPGMTLGKDTVFVVTGAAGGITSAITADLAAASGGIFYLLDLTPKPNPDDPNIALFRQDKEALKRKLIEDFRAAGERPTPVMIDRKILAIEREEAALRAIEAVQAAGGTAHYFSVNLLDGPGVAAVIADVRERYGRIDVLLHAGGIEISKALPDKEPKEFDLVFDIKADGYFSILNAAKGMPIGATVVFSSVAGRFGNSGQSDYSSANDLLCKVTSSMRTWRPETRGIAIDWTAWGGIGMATRGSIPKIMEMAGIDMLPPEAGIPTIRRELTKSAFRGEIVVGQRLGILAAEFDETGGLDPAKVDTGGRLMIGSVKAFKLYGGIEVETTLDPKEQPFLYDHQIDGVPVLPGVMGTEAFAELATLLTPGFRVASISEQFSSPFKFHRNQPRTLYLSATIHPTGNGTLVAKTTLRGMVQPRPELSPRFDTHFVGEVYLTTAPVEERTIDFVPPSTEALDIDRERIYRVYFHGPAYQVMERIGVMGDRAVALMVDGLPPNSSPDMPMLIAPRVIELCFQAAGMWEMVTHRAMALPSAIGSVTILRHPERAEGRRLYALVTAIDGGASYDVQVVDTDGTVYVDLRGYRTSRLPGEVTV</sequence>
<dbReference type="Pfam" id="PF08659">
    <property type="entry name" value="KR"/>
    <property type="match status" value="1"/>
</dbReference>
<dbReference type="Pfam" id="PF00109">
    <property type="entry name" value="ketoacyl-synt"/>
    <property type="match status" value="2"/>
</dbReference>
<dbReference type="PROSITE" id="PS52004">
    <property type="entry name" value="KS3_2"/>
    <property type="match status" value="2"/>
</dbReference>
<feature type="domain" description="Ketosynthase family 3 (KS3)" evidence="7">
    <location>
        <begin position="6"/>
        <end position="466"/>
    </location>
</feature>
<dbReference type="SMART" id="SM00827">
    <property type="entry name" value="PKS_AT"/>
    <property type="match status" value="1"/>
</dbReference>
<evidence type="ECO:0000259" key="8">
    <source>
        <dbReference type="PROSITE" id="PS52019"/>
    </source>
</evidence>
<dbReference type="CDD" id="cd00833">
    <property type="entry name" value="PKS"/>
    <property type="match status" value="1"/>
</dbReference>
<dbReference type="PROSITE" id="PS00606">
    <property type="entry name" value="KS3_1"/>
    <property type="match status" value="2"/>
</dbReference>
<keyword evidence="2" id="KW-0597">Phosphoprotein</keyword>
<keyword evidence="10" id="KW-1185">Reference proteome</keyword>
<feature type="domain" description="Carrier" evidence="6">
    <location>
        <begin position="1732"/>
        <end position="1808"/>
    </location>
</feature>
<feature type="region of interest" description="C-terminal hotdog fold" evidence="4">
    <location>
        <begin position="2974"/>
        <end position="3115"/>
    </location>
</feature>
<dbReference type="InterPro" id="IPR018201">
    <property type="entry name" value="Ketoacyl_synth_AS"/>
</dbReference>
<feature type="domain" description="Carrier" evidence="6">
    <location>
        <begin position="1845"/>
        <end position="1928"/>
    </location>
</feature>
<dbReference type="Gene3D" id="3.40.50.720">
    <property type="entry name" value="NAD(P)-binding Rossmann-like Domain"/>
    <property type="match status" value="1"/>
</dbReference>
<comment type="caution">
    <text evidence="4">Lacks conserved residue(s) required for the propagation of feature annotation.</text>
</comment>
<dbReference type="OrthoDB" id="139272at2"/>
<dbReference type="Gene3D" id="3.10.129.110">
    <property type="entry name" value="Polyketide synthase dehydratase"/>
    <property type="match status" value="1"/>
</dbReference>
<dbReference type="Gene3D" id="3.40.366.10">
    <property type="entry name" value="Malonyl-Coenzyme A Acyl Carrier Protein, domain 2"/>
    <property type="match status" value="1"/>
</dbReference>
<dbReference type="PANTHER" id="PTHR43074:SF1">
    <property type="entry name" value="BETA-KETOACYL SYNTHASE FAMILY PROTEIN-RELATED"/>
    <property type="match status" value="1"/>
</dbReference>
<dbReference type="InterPro" id="IPR016035">
    <property type="entry name" value="Acyl_Trfase/lysoPLipase"/>
</dbReference>
<dbReference type="eggNOG" id="COG0236">
    <property type="taxonomic scope" value="Bacteria"/>
</dbReference>
<dbReference type="InterPro" id="IPR001227">
    <property type="entry name" value="Ac_transferase_dom_sf"/>
</dbReference>
<feature type="region of interest" description="Disordered" evidence="5">
    <location>
        <begin position="2153"/>
        <end position="2175"/>
    </location>
</feature>
<dbReference type="InterPro" id="IPR036736">
    <property type="entry name" value="ACP-like_sf"/>
</dbReference>
<feature type="domain" description="Carrier" evidence="6">
    <location>
        <begin position="2178"/>
        <end position="2254"/>
    </location>
</feature>
<dbReference type="InterPro" id="IPR020841">
    <property type="entry name" value="PKS_Beta-ketoAc_synthase_dom"/>
</dbReference>
<keyword evidence="1" id="KW-0596">Phosphopantetheine</keyword>